<name>A0A1G7QWE9_9LACT</name>
<sequence>MKLVGIVGSNAAFSYNRLLLQFIKRHFAKNFHLEILEIDQVPMFDASFDQTDHPAIQLLNKEILEADGVIIATPEHIHTIPPALKATVEWLSFKITPFIHKPVYAIGASHLEQGTSRAQIHMDQILESPRVDAYVFPGNEFLLGRAKEKFDSEGNITDPKTIAHLEKCMAKFIRYVNLINHLENIPETTIE</sequence>
<dbReference type="GO" id="GO:0016491">
    <property type="term" value="F:oxidoreductase activity"/>
    <property type="evidence" value="ECO:0007669"/>
    <property type="project" value="InterPro"/>
</dbReference>
<dbReference type="GO" id="GO:0005829">
    <property type="term" value="C:cytosol"/>
    <property type="evidence" value="ECO:0007669"/>
    <property type="project" value="TreeGrafter"/>
</dbReference>
<dbReference type="InterPro" id="IPR050712">
    <property type="entry name" value="NAD(P)H-dep_reductase"/>
</dbReference>
<protein>
    <submittedName>
        <fullName evidence="2">NAD(P)H-dependent FMN reductase</fullName>
    </submittedName>
</protein>
<dbReference type="InterPro" id="IPR029039">
    <property type="entry name" value="Flavoprotein-like_sf"/>
</dbReference>
<dbReference type="STRING" id="120956.SAMN05421791_102246"/>
<dbReference type="Proteomes" id="UP000199708">
    <property type="component" value="Unassembled WGS sequence"/>
</dbReference>
<proteinExistence type="predicted"/>
<dbReference type="Pfam" id="PF03358">
    <property type="entry name" value="FMN_red"/>
    <property type="match status" value="1"/>
</dbReference>
<dbReference type="RefSeq" id="WP_090289324.1">
    <property type="nucleotide sequence ID" value="NZ_FNCK01000002.1"/>
</dbReference>
<organism evidence="2 3">
    <name type="scientific">Facklamia miroungae</name>
    <dbReference type="NCBI Taxonomy" id="120956"/>
    <lineage>
        <taxon>Bacteria</taxon>
        <taxon>Bacillati</taxon>
        <taxon>Bacillota</taxon>
        <taxon>Bacilli</taxon>
        <taxon>Lactobacillales</taxon>
        <taxon>Aerococcaceae</taxon>
        <taxon>Facklamia</taxon>
    </lineage>
</organism>
<evidence type="ECO:0000259" key="1">
    <source>
        <dbReference type="Pfam" id="PF03358"/>
    </source>
</evidence>
<dbReference type="PANTHER" id="PTHR30543:SF21">
    <property type="entry name" value="NAD(P)H-DEPENDENT FMN REDUCTASE LOT6"/>
    <property type="match status" value="1"/>
</dbReference>
<gene>
    <name evidence="2" type="ORF">SAMN05421791_102246</name>
</gene>
<dbReference type="SUPFAM" id="SSF52218">
    <property type="entry name" value="Flavoproteins"/>
    <property type="match status" value="1"/>
</dbReference>
<dbReference type="PANTHER" id="PTHR30543">
    <property type="entry name" value="CHROMATE REDUCTASE"/>
    <property type="match status" value="1"/>
</dbReference>
<dbReference type="Gene3D" id="3.40.50.360">
    <property type="match status" value="1"/>
</dbReference>
<accession>A0A1G7QWE9</accession>
<dbReference type="OrthoDB" id="9812295at2"/>
<dbReference type="AlphaFoldDB" id="A0A1G7QWE9"/>
<evidence type="ECO:0000313" key="2">
    <source>
        <dbReference type="EMBL" id="SDG02856.1"/>
    </source>
</evidence>
<dbReference type="InterPro" id="IPR005025">
    <property type="entry name" value="FMN_Rdtase-like_dom"/>
</dbReference>
<dbReference type="GO" id="GO:0010181">
    <property type="term" value="F:FMN binding"/>
    <property type="evidence" value="ECO:0007669"/>
    <property type="project" value="TreeGrafter"/>
</dbReference>
<keyword evidence="3" id="KW-1185">Reference proteome</keyword>
<feature type="domain" description="NADPH-dependent FMN reductase-like" evidence="1">
    <location>
        <begin position="1"/>
        <end position="146"/>
    </location>
</feature>
<reference evidence="2 3" key="1">
    <citation type="submission" date="2016-10" db="EMBL/GenBank/DDBJ databases">
        <authorList>
            <person name="de Groot N.N."/>
        </authorList>
    </citation>
    <scope>NUCLEOTIDE SEQUENCE [LARGE SCALE GENOMIC DNA]</scope>
    <source>
        <strain evidence="2 3">ATCC BAA-466</strain>
    </source>
</reference>
<evidence type="ECO:0000313" key="3">
    <source>
        <dbReference type="Proteomes" id="UP000199708"/>
    </source>
</evidence>
<dbReference type="EMBL" id="FNCK01000002">
    <property type="protein sequence ID" value="SDG02856.1"/>
    <property type="molecule type" value="Genomic_DNA"/>
</dbReference>